<evidence type="ECO:0000256" key="4">
    <source>
        <dbReference type="ARBA" id="ARBA00023295"/>
    </source>
</evidence>
<evidence type="ECO:0000256" key="7">
    <source>
        <dbReference type="RuleBase" id="RU361187"/>
    </source>
</evidence>
<evidence type="ECO:0000313" key="9">
    <source>
        <dbReference type="Proteomes" id="UP000557717"/>
    </source>
</evidence>
<dbReference type="SUPFAM" id="SSF75005">
    <property type="entry name" value="Arabinanase/levansucrase/invertase"/>
    <property type="match status" value="1"/>
</dbReference>
<reference evidence="8 9" key="1">
    <citation type="submission" date="2020-08" db="EMBL/GenBank/DDBJ databases">
        <title>Genomic Encyclopedia of Type Strains, Phase IV (KMG-IV): sequencing the most valuable type-strain genomes for metagenomic binning, comparative biology and taxonomic classification.</title>
        <authorList>
            <person name="Goeker M."/>
        </authorList>
    </citation>
    <scope>NUCLEOTIDE SEQUENCE [LARGE SCALE GENOMIC DNA]</scope>
    <source>
        <strain evidence="8 9">YC6886</strain>
    </source>
</reference>
<keyword evidence="3 7" id="KW-0378">Hydrolase</keyword>
<keyword evidence="9" id="KW-1185">Reference proteome</keyword>
<dbReference type="InterPro" id="IPR006710">
    <property type="entry name" value="Glyco_hydro_43"/>
</dbReference>
<dbReference type="Proteomes" id="UP000557717">
    <property type="component" value="Unassembled WGS sequence"/>
</dbReference>
<evidence type="ECO:0000256" key="5">
    <source>
        <dbReference type="PIRSR" id="PIRSR606710-1"/>
    </source>
</evidence>
<dbReference type="EMBL" id="JACHFD010000008">
    <property type="protein sequence ID" value="MBB5351654.1"/>
    <property type="molecule type" value="Genomic_DNA"/>
</dbReference>
<dbReference type="PANTHER" id="PTHR43817:SF1">
    <property type="entry name" value="HYDROLASE, FAMILY 43, PUTATIVE (AFU_ORTHOLOGUE AFUA_3G01660)-RELATED"/>
    <property type="match status" value="1"/>
</dbReference>
<comment type="caution">
    <text evidence="8">The sequence shown here is derived from an EMBL/GenBank/DDBJ whole genome shotgun (WGS) entry which is preliminary data.</text>
</comment>
<proteinExistence type="inferred from homology"/>
<dbReference type="AlphaFoldDB" id="A0A840V7U0"/>
<dbReference type="PANTHER" id="PTHR43817">
    <property type="entry name" value="GLYCOSYL HYDROLASE"/>
    <property type="match status" value="1"/>
</dbReference>
<evidence type="ECO:0000256" key="3">
    <source>
        <dbReference type="ARBA" id="ARBA00022801"/>
    </source>
</evidence>
<dbReference type="CDD" id="cd18820">
    <property type="entry name" value="GH43_LbAraf43-like"/>
    <property type="match status" value="1"/>
</dbReference>
<evidence type="ECO:0000256" key="2">
    <source>
        <dbReference type="ARBA" id="ARBA00022729"/>
    </source>
</evidence>
<name>A0A840V7U0_9BACT</name>
<dbReference type="Pfam" id="PF04616">
    <property type="entry name" value="Glyco_hydro_43"/>
    <property type="match status" value="1"/>
</dbReference>
<dbReference type="InterPro" id="IPR023296">
    <property type="entry name" value="Glyco_hydro_beta-prop_sf"/>
</dbReference>
<gene>
    <name evidence="8" type="ORF">HNR46_001893</name>
</gene>
<evidence type="ECO:0000256" key="6">
    <source>
        <dbReference type="PIRSR" id="PIRSR606710-2"/>
    </source>
</evidence>
<accession>A0A840V7U0</accession>
<feature type="active site" description="Proton acceptor" evidence="5">
    <location>
        <position position="32"/>
    </location>
</feature>
<dbReference type="RefSeq" id="WP_184018014.1">
    <property type="nucleotide sequence ID" value="NZ_JACHFD010000008.1"/>
</dbReference>
<dbReference type="GO" id="GO:0004553">
    <property type="term" value="F:hydrolase activity, hydrolyzing O-glycosyl compounds"/>
    <property type="evidence" value="ECO:0007669"/>
    <property type="project" value="InterPro"/>
</dbReference>
<protein>
    <submittedName>
        <fullName evidence="8">GH43 family beta-xylosidase</fullName>
    </submittedName>
</protein>
<evidence type="ECO:0000313" key="8">
    <source>
        <dbReference type="EMBL" id="MBB5351654.1"/>
    </source>
</evidence>
<dbReference type="Gene3D" id="2.115.10.20">
    <property type="entry name" value="Glycosyl hydrolase domain, family 43"/>
    <property type="match status" value="1"/>
</dbReference>
<keyword evidence="2" id="KW-0732">Signal</keyword>
<feature type="site" description="Important for catalytic activity, responsible for pKa modulation of the active site Glu and correct orientation of both the proton donor and substrate" evidence="6">
    <location>
        <position position="142"/>
    </location>
</feature>
<organism evidence="8 9">
    <name type="scientific">Haloferula luteola</name>
    <dbReference type="NCBI Taxonomy" id="595692"/>
    <lineage>
        <taxon>Bacteria</taxon>
        <taxon>Pseudomonadati</taxon>
        <taxon>Verrucomicrobiota</taxon>
        <taxon>Verrucomicrobiia</taxon>
        <taxon>Verrucomicrobiales</taxon>
        <taxon>Verrucomicrobiaceae</taxon>
        <taxon>Haloferula</taxon>
    </lineage>
</organism>
<sequence length="330" mass="36903">MRNVFLIALLLLVAIGEARERFANPVAEHGADPWVIHEEGRYYYCYSGRGAIWVAASDSLLKVFKSKAVEVWRPERGKPWSHGLWAPELHRIGGVWYVYVAADDGDNAQHRMQVLRRQEADPCGPFEHAGELNLAEDRWAIDGTALEHAGQLYHIWSGWEGTENVQQNLYISRMEDPVTPVGPRVKISQPEHDWELRGGNPRINEGPTALVNGEDTFVIYSASGSWSDHYCLGILKLVGGDPMDPASWVKSRKPWFEGSRRVIAPGHASFTVSPDGRENWIVYHVARHPGAGWDRQVQIQPFTFDRTHGAPEIGAPVRAGVKIPVPSGEP</sequence>
<feature type="active site" description="Proton donor" evidence="5">
    <location>
        <position position="205"/>
    </location>
</feature>
<keyword evidence="4 7" id="KW-0326">Glycosidase</keyword>
<evidence type="ECO:0000256" key="1">
    <source>
        <dbReference type="ARBA" id="ARBA00009865"/>
    </source>
</evidence>
<comment type="similarity">
    <text evidence="1 7">Belongs to the glycosyl hydrolase 43 family.</text>
</comment>
<dbReference type="GO" id="GO:0005975">
    <property type="term" value="P:carbohydrate metabolic process"/>
    <property type="evidence" value="ECO:0007669"/>
    <property type="project" value="InterPro"/>
</dbReference>